<name>A0ABX8BLC7_9ACTN</name>
<feature type="chain" id="PRO_5045659372" description="Lipoprotein" evidence="1">
    <location>
        <begin position="29"/>
        <end position="181"/>
    </location>
</feature>
<dbReference type="EMBL" id="CP074133">
    <property type="protein sequence ID" value="QUX23027.1"/>
    <property type="molecule type" value="Genomic_DNA"/>
</dbReference>
<evidence type="ECO:0000313" key="2">
    <source>
        <dbReference type="EMBL" id="QUX23027.1"/>
    </source>
</evidence>
<proteinExistence type="predicted"/>
<keyword evidence="1" id="KW-0732">Signal</keyword>
<dbReference type="Proteomes" id="UP000676079">
    <property type="component" value="Chromosome"/>
</dbReference>
<protein>
    <recommendedName>
        <fullName evidence="4">Lipoprotein</fullName>
    </recommendedName>
</protein>
<dbReference type="RefSeq" id="WP_220564240.1">
    <property type="nucleotide sequence ID" value="NZ_CP074133.1"/>
</dbReference>
<dbReference type="PROSITE" id="PS51257">
    <property type="entry name" value="PROKAR_LIPOPROTEIN"/>
    <property type="match status" value="1"/>
</dbReference>
<reference evidence="2 3" key="1">
    <citation type="submission" date="2021-05" db="EMBL/GenBank/DDBJ databases">
        <title>Direct Submission.</title>
        <authorList>
            <person name="Li K."/>
            <person name="Gao J."/>
        </authorList>
    </citation>
    <scope>NUCLEOTIDE SEQUENCE [LARGE SCALE GENOMIC DNA]</scope>
    <source>
        <strain evidence="2 3">Mg02</strain>
    </source>
</reference>
<organism evidence="2 3">
    <name type="scientific">Nocardiopsis changdeensis</name>
    <dbReference type="NCBI Taxonomy" id="2831969"/>
    <lineage>
        <taxon>Bacteria</taxon>
        <taxon>Bacillati</taxon>
        <taxon>Actinomycetota</taxon>
        <taxon>Actinomycetes</taxon>
        <taxon>Streptosporangiales</taxon>
        <taxon>Nocardiopsidaceae</taxon>
        <taxon>Nocardiopsis</taxon>
    </lineage>
</organism>
<evidence type="ECO:0008006" key="4">
    <source>
        <dbReference type="Google" id="ProtNLM"/>
    </source>
</evidence>
<feature type="signal peptide" evidence="1">
    <location>
        <begin position="1"/>
        <end position="28"/>
    </location>
</feature>
<evidence type="ECO:0000256" key="1">
    <source>
        <dbReference type="SAM" id="SignalP"/>
    </source>
</evidence>
<keyword evidence="3" id="KW-1185">Reference proteome</keyword>
<accession>A0ABX8BLC7</accession>
<evidence type="ECO:0000313" key="3">
    <source>
        <dbReference type="Proteomes" id="UP000676079"/>
    </source>
</evidence>
<sequence>MTHGAWRRAPGRRAVAAALVLLLTGACAPEREEPGPSAEAEASRGPHAEWVQRTVRAFTLERMFVEQDPDPVTPHAGDRPREVLAEAGVLVEDGEGARVETDPDLWSSSLGEGLSGDGPLLQEVDQALADFLRENTVTWCGPEVSGDTFVDSYPGSGGDSFDTHEEYEADIAEYVGCGDGG</sequence>
<gene>
    <name evidence="2" type="ORF">KGD84_01045</name>
</gene>